<gene>
    <name evidence="2" type="ORF">ACFOUR_03150</name>
</gene>
<dbReference type="PROSITE" id="PS51257">
    <property type="entry name" value="PROKAR_LIPOPROTEIN"/>
    <property type="match status" value="1"/>
</dbReference>
<organism evidence="2 3">
    <name type="scientific">Halovivax cerinus</name>
    <dbReference type="NCBI Taxonomy" id="1487865"/>
    <lineage>
        <taxon>Archaea</taxon>
        <taxon>Methanobacteriati</taxon>
        <taxon>Methanobacteriota</taxon>
        <taxon>Stenosarchaea group</taxon>
        <taxon>Halobacteria</taxon>
        <taxon>Halobacteriales</taxon>
        <taxon>Natrialbaceae</taxon>
        <taxon>Halovivax</taxon>
    </lineage>
</organism>
<evidence type="ECO:0000313" key="2">
    <source>
        <dbReference type="EMBL" id="MFC3957371.1"/>
    </source>
</evidence>
<keyword evidence="3" id="KW-1185">Reference proteome</keyword>
<proteinExistence type="predicted"/>
<reference evidence="2 3" key="1">
    <citation type="journal article" date="2019" name="Int. J. Syst. Evol. Microbiol.">
        <title>The Global Catalogue of Microorganisms (GCM) 10K type strain sequencing project: providing services to taxonomists for standard genome sequencing and annotation.</title>
        <authorList>
            <consortium name="The Broad Institute Genomics Platform"/>
            <consortium name="The Broad Institute Genome Sequencing Center for Infectious Disease"/>
            <person name="Wu L."/>
            <person name="Ma J."/>
        </authorList>
    </citation>
    <scope>NUCLEOTIDE SEQUENCE [LARGE SCALE GENOMIC DNA]</scope>
    <source>
        <strain evidence="2 3">IBRC-M 10256</strain>
    </source>
</reference>
<dbReference type="PANTHER" id="PTHR37953:SF1">
    <property type="entry name" value="UPF0127 PROTEIN MJ1496"/>
    <property type="match status" value="1"/>
</dbReference>
<dbReference type="Pfam" id="PF02643">
    <property type="entry name" value="DUF192"/>
    <property type="match status" value="1"/>
</dbReference>
<sequence length="184" mass="20085">MGRDVTPRTRRGYLTTVGSTAATVWVSGCTGGEPHPSNESTNAPSSNPDDQPIHAGYETTEVAVSTQDGDPLGSVTAAIADTPELRRLGLSDTERLPDDRGMLFIFGRDRDRQFVMREMDFGIDIVYAGGSGTITRIHHAQAPGPNEDGENQRYPGRGQYVLEVPYDWTTERGVESGDRLDWGE</sequence>
<comment type="caution">
    <text evidence="2">The sequence shown here is derived from an EMBL/GenBank/DDBJ whole genome shotgun (WGS) entry which is preliminary data.</text>
</comment>
<feature type="compositionally biased region" description="Polar residues" evidence="1">
    <location>
        <begin position="37"/>
        <end position="49"/>
    </location>
</feature>
<dbReference type="InterPro" id="IPR038695">
    <property type="entry name" value="Saro_0823-like_sf"/>
</dbReference>
<evidence type="ECO:0000256" key="1">
    <source>
        <dbReference type="SAM" id="MobiDB-lite"/>
    </source>
</evidence>
<dbReference type="AlphaFoldDB" id="A0ABD5NK95"/>
<dbReference type="Proteomes" id="UP001595846">
    <property type="component" value="Unassembled WGS sequence"/>
</dbReference>
<evidence type="ECO:0000313" key="3">
    <source>
        <dbReference type="Proteomes" id="UP001595846"/>
    </source>
</evidence>
<dbReference type="RefSeq" id="WP_256531707.1">
    <property type="nucleotide sequence ID" value="NZ_CP101824.1"/>
</dbReference>
<protein>
    <submittedName>
        <fullName evidence="2">DUF192 domain-containing protein</fullName>
    </submittedName>
</protein>
<feature type="region of interest" description="Disordered" evidence="1">
    <location>
        <begin position="28"/>
        <end position="54"/>
    </location>
</feature>
<name>A0ABD5NK95_9EURY</name>
<dbReference type="EMBL" id="JBHSAQ010000001">
    <property type="protein sequence ID" value="MFC3957371.1"/>
    <property type="molecule type" value="Genomic_DNA"/>
</dbReference>
<dbReference type="GeneID" id="73904459"/>
<dbReference type="Gene3D" id="2.60.120.1140">
    <property type="entry name" value="Protein of unknown function DUF192"/>
    <property type="match status" value="1"/>
</dbReference>
<dbReference type="InterPro" id="IPR003795">
    <property type="entry name" value="DUF192"/>
</dbReference>
<accession>A0ABD5NK95</accession>
<dbReference type="PANTHER" id="PTHR37953">
    <property type="entry name" value="UPF0127 PROTEIN MJ1496"/>
    <property type="match status" value="1"/>
</dbReference>